<evidence type="ECO:0000313" key="2">
    <source>
        <dbReference type="Proteomes" id="UP001605036"/>
    </source>
</evidence>
<protein>
    <submittedName>
        <fullName evidence="1">Uncharacterized protein</fullName>
    </submittedName>
</protein>
<organism evidence="1 2">
    <name type="scientific">Riccia fluitans</name>
    <dbReference type="NCBI Taxonomy" id="41844"/>
    <lineage>
        <taxon>Eukaryota</taxon>
        <taxon>Viridiplantae</taxon>
        <taxon>Streptophyta</taxon>
        <taxon>Embryophyta</taxon>
        <taxon>Marchantiophyta</taxon>
        <taxon>Marchantiopsida</taxon>
        <taxon>Marchantiidae</taxon>
        <taxon>Marchantiales</taxon>
        <taxon>Ricciaceae</taxon>
        <taxon>Riccia</taxon>
    </lineage>
</organism>
<accession>A0ABD1Y8V9</accession>
<proteinExistence type="predicted"/>
<dbReference type="PANTHER" id="PTHR33675">
    <property type="entry name" value="NUCLEAR RECEPTOR FAMILY 2 GROUP C PROTEIN"/>
    <property type="match status" value="1"/>
</dbReference>
<dbReference type="EMBL" id="JBHFFA010000006">
    <property type="protein sequence ID" value="KAL2623181.1"/>
    <property type="molecule type" value="Genomic_DNA"/>
</dbReference>
<keyword evidence="2" id="KW-1185">Reference proteome</keyword>
<dbReference type="AlphaFoldDB" id="A0ABD1Y8V9"/>
<dbReference type="Proteomes" id="UP001605036">
    <property type="component" value="Unassembled WGS sequence"/>
</dbReference>
<reference evidence="1 2" key="1">
    <citation type="submission" date="2024-09" db="EMBL/GenBank/DDBJ databases">
        <title>Chromosome-scale assembly of Riccia fluitans.</title>
        <authorList>
            <person name="Paukszto L."/>
            <person name="Sawicki J."/>
            <person name="Karawczyk K."/>
            <person name="Piernik-Szablinska J."/>
            <person name="Szczecinska M."/>
            <person name="Mazdziarz M."/>
        </authorList>
    </citation>
    <scope>NUCLEOTIDE SEQUENCE [LARGE SCALE GENOMIC DNA]</scope>
    <source>
        <strain evidence="1">Rf_01</strain>
        <tissue evidence="1">Aerial parts of the thallus</tissue>
    </source>
</reference>
<name>A0ABD1Y8V9_9MARC</name>
<evidence type="ECO:0000313" key="1">
    <source>
        <dbReference type="EMBL" id="KAL2623181.1"/>
    </source>
</evidence>
<gene>
    <name evidence="1" type="ORF">R1flu_003386</name>
</gene>
<sequence>MARKREIERTDLDEVERSLYGSFRGAVGSVTSLFSLQKQQTCLSYEAGKRQALQTLYRWIDTWNQQGSVMSMGEIVYHLRERLGADVEPFASMEAHLQCKLSDGVLLSDEVELTTATDHSALLHLVGKMITESNLLAFDHSQSLRLQNEHHSCQELETSSSMDINCW</sequence>
<dbReference type="PANTHER" id="PTHR33675:SF1">
    <property type="entry name" value="HOLOCARBOXYLASE SYNTHETASE"/>
    <property type="match status" value="1"/>
</dbReference>
<comment type="caution">
    <text evidence="1">The sequence shown here is derived from an EMBL/GenBank/DDBJ whole genome shotgun (WGS) entry which is preliminary data.</text>
</comment>